<dbReference type="RefSeq" id="WP_185057351.1">
    <property type="nucleotide sequence ID" value="NZ_BAABIX010000092.1"/>
</dbReference>
<dbReference type="Pfam" id="PF14361">
    <property type="entry name" value="RsbRD_N"/>
    <property type="match status" value="1"/>
</dbReference>
<comment type="caution">
    <text evidence="3">The sequence shown here is derived from an EMBL/GenBank/DDBJ whole genome shotgun (WGS) entry which is preliminary data.</text>
</comment>
<accession>A0A840PNY4</accession>
<evidence type="ECO:0000259" key="2">
    <source>
        <dbReference type="Pfam" id="PF14361"/>
    </source>
</evidence>
<evidence type="ECO:0000259" key="1">
    <source>
        <dbReference type="Pfam" id="PF13556"/>
    </source>
</evidence>
<evidence type="ECO:0000313" key="4">
    <source>
        <dbReference type="Proteomes" id="UP000578449"/>
    </source>
</evidence>
<sequence>MDRLAGEIGMLTERTITLVSELPSYAAVPVSNLEASGRRNLDAAVETLRSGVAPTQDDLAPAAEITVRERASQGVPIEDMMRAYRCNIGVIHDRFVELAEEGGVPSRLVLLGAQLLWALSDAFTTRVALEYQNLGIDNALREAHRRSELLHALLSGTLETAGLTSSCGFYGLDTASCYHAVRAHVGGEDVEPVRRALERLGSTPARRALVGMIGGHCAGIVARRPAPLDGVVVGIGDAVPLADMATSFATASRVLEAARRLDRTGVFGIEDLSWRLAAVHEPQVGELLVRRYLAPLREEGEFGRLLKETVRAYLAHGQSIARTADALVVHVNTLRYRLRKFEELTGRSLTAIDTLVELAWVLETVPASDDHDDSE</sequence>
<dbReference type="Pfam" id="PF13556">
    <property type="entry name" value="HTH_30"/>
    <property type="match status" value="1"/>
</dbReference>
<evidence type="ECO:0000313" key="3">
    <source>
        <dbReference type="EMBL" id="MBB5140576.1"/>
    </source>
</evidence>
<organism evidence="3 4">
    <name type="scientific">Thermocatellispora tengchongensis</name>
    <dbReference type="NCBI Taxonomy" id="1073253"/>
    <lineage>
        <taxon>Bacteria</taxon>
        <taxon>Bacillati</taxon>
        <taxon>Actinomycetota</taxon>
        <taxon>Actinomycetes</taxon>
        <taxon>Streptosporangiales</taxon>
        <taxon>Streptosporangiaceae</taxon>
        <taxon>Thermocatellispora</taxon>
    </lineage>
</organism>
<gene>
    <name evidence="3" type="ORF">HNP84_010345</name>
</gene>
<dbReference type="AlphaFoldDB" id="A0A840PNY4"/>
<proteinExistence type="predicted"/>
<name>A0A840PNY4_9ACTN</name>
<dbReference type="Proteomes" id="UP000578449">
    <property type="component" value="Unassembled WGS sequence"/>
</dbReference>
<dbReference type="InterPro" id="IPR025736">
    <property type="entry name" value="PucR_C-HTH_dom"/>
</dbReference>
<dbReference type="Gene3D" id="1.10.10.2840">
    <property type="entry name" value="PucR C-terminal helix-turn-helix domain"/>
    <property type="match status" value="1"/>
</dbReference>
<feature type="domain" description="PucR C-terminal helix-turn-helix" evidence="1">
    <location>
        <begin position="306"/>
        <end position="362"/>
    </location>
</feature>
<dbReference type="InterPro" id="IPR051448">
    <property type="entry name" value="CdaR-like_regulators"/>
</dbReference>
<protein>
    <submittedName>
        <fullName evidence="3">Putative transposase</fullName>
    </submittedName>
</protein>
<keyword evidence="4" id="KW-1185">Reference proteome</keyword>
<feature type="domain" description="RsbT co-antagonist protein RsbRD N-terminal" evidence="2">
    <location>
        <begin position="17"/>
        <end position="141"/>
    </location>
</feature>
<dbReference type="PANTHER" id="PTHR33744">
    <property type="entry name" value="CARBOHYDRATE DIACID REGULATOR"/>
    <property type="match status" value="1"/>
</dbReference>
<dbReference type="InterPro" id="IPR042070">
    <property type="entry name" value="PucR_C-HTH_sf"/>
</dbReference>
<dbReference type="EMBL" id="JACHGN010000049">
    <property type="protein sequence ID" value="MBB5140576.1"/>
    <property type="molecule type" value="Genomic_DNA"/>
</dbReference>
<dbReference type="InterPro" id="IPR025751">
    <property type="entry name" value="RsbRD_N_dom"/>
</dbReference>
<reference evidence="3 4" key="1">
    <citation type="submission" date="2020-08" db="EMBL/GenBank/DDBJ databases">
        <title>Genomic Encyclopedia of Type Strains, Phase IV (KMG-IV): sequencing the most valuable type-strain genomes for metagenomic binning, comparative biology and taxonomic classification.</title>
        <authorList>
            <person name="Goeker M."/>
        </authorList>
    </citation>
    <scope>NUCLEOTIDE SEQUENCE [LARGE SCALE GENOMIC DNA]</scope>
    <source>
        <strain evidence="3 4">DSM 45615</strain>
    </source>
</reference>